<dbReference type="AlphaFoldDB" id="A0ABD1N4X9"/>
<reference evidence="1 2" key="1">
    <citation type="submission" date="2024-08" db="EMBL/GenBank/DDBJ databases">
        <title>Insights into the chromosomal genome structure of Flemingia macrophylla.</title>
        <authorList>
            <person name="Ding Y."/>
            <person name="Zhao Y."/>
            <person name="Bi W."/>
            <person name="Wu M."/>
            <person name="Zhao G."/>
            <person name="Gong Y."/>
            <person name="Li W."/>
            <person name="Zhang P."/>
        </authorList>
    </citation>
    <scope>NUCLEOTIDE SEQUENCE [LARGE SCALE GENOMIC DNA]</scope>
    <source>
        <strain evidence="1">DYQJB</strain>
        <tissue evidence="1">Leaf</tissue>
    </source>
</reference>
<proteinExistence type="predicted"/>
<protein>
    <submittedName>
        <fullName evidence="1">Uncharacterized protein</fullName>
    </submittedName>
</protein>
<sequence length="76" mass="7881">MSPPSAAPARKAVASAALPPPLMAFSVFVKKATTLVWTAPVSARLTRTTSPTTTPLTFPLPLGMYGGLLWLVSLSA</sequence>
<dbReference type="EMBL" id="JBGMDY010000002">
    <property type="protein sequence ID" value="KAL2343073.1"/>
    <property type="molecule type" value="Genomic_DNA"/>
</dbReference>
<organism evidence="1 2">
    <name type="scientific">Flemingia macrophylla</name>
    <dbReference type="NCBI Taxonomy" id="520843"/>
    <lineage>
        <taxon>Eukaryota</taxon>
        <taxon>Viridiplantae</taxon>
        <taxon>Streptophyta</taxon>
        <taxon>Embryophyta</taxon>
        <taxon>Tracheophyta</taxon>
        <taxon>Spermatophyta</taxon>
        <taxon>Magnoliopsida</taxon>
        <taxon>eudicotyledons</taxon>
        <taxon>Gunneridae</taxon>
        <taxon>Pentapetalae</taxon>
        <taxon>rosids</taxon>
        <taxon>fabids</taxon>
        <taxon>Fabales</taxon>
        <taxon>Fabaceae</taxon>
        <taxon>Papilionoideae</taxon>
        <taxon>50 kb inversion clade</taxon>
        <taxon>NPAAA clade</taxon>
        <taxon>indigoferoid/millettioid clade</taxon>
        <taxon>Phaseoleae</taxon>
        <taxon>Flemingia</taxon>
    </lineage>
</organism>
<accession>A0ABD1N4X9</accession>
<evidence type="ECO:0000313" key="2">
    <source>
        <dbReference type="Proteomes" id="UP001603857"/>
    </source>
</evidence>
<comment type="caution">
    <text evidence="1">The sequence shown here is derived from an EMBL/GenBank/DDBJ whole genome shotgun (WGS) entry which is preliminary data.</text>
</comment>
<name>A0ABD1N4X9_9FABA</name>
<dbReference type="Proteomes" id="UP001603857">
    <property type="component" value="Unassembled WGS sequence"/>
</dbReference>
<gene>
    <name evidence="1" type="ORF">Fmac_004358</name>
</gene>
<keyword evidence="2" id="KW-1185">Reference proteome</keyword>
<evidence type="ECO:0000313" key="1">
    <source>
        <dbReference type="EMBL" id="KAL2343073.1"/>
    </source>
</evidence>